<keyword evidence="2" id="KW-0521">NADP</keyword>
<dbReference type="STRING" id="155417.A0A4Q4T9J7"/>
<dbReference type="Pfam" id="PF00106">
    <property type="entry name" value="adh_short"/>
    <property type="match status" value="1"/>
</dbReference>
<dbReference type="InterPro" id="IPR036291">
    <property type="entry name" value="NAD(P)-bd_dom_sf"/>
</dbReference>
<dbReference type="InterPro" id="IPR002347">
    <property type="entry name" value="SDR_fam"/>
</dbReference>
<dbReference type="Proteomes" id="UP000293360">
    <property type="component" value="Unassembled WGS sequence"/>
</dbReference>
<keyword evidence="3" id="KW-0560">Oxidoreductase</keyword>
<dbReference type="CDD" id="cd05233">
    <property type="entry name" value="SDR_c"/>
    <property type="match status" value="1"/>
</dbReference>
<evidence type="ECO:0008006" key="7">
    <source>
        <dbReference type="Google" id="ProtNLM"/>
    </source>
</evidence>
<dbReference type="PROSITE" id="PS00061">
    <property type="entry name" value="ADH_SHORT"/>
    <property type="match status" value="1"/>
</dbReference>
<evidence type="ECO:0000256" key="1">
    <source>
        <dbReference type="ARBA" id="ARBA00006484"/>
    </source>
</evidence>
<proteinExistence type="inferred from homology"/>
<protein>
    <recommendedName>
        <fullName evidence="7">Ketoreductase (KR) domain-containing protein</fullName>
    </recommendedName>
</protein>
<dbReference type="PANTHER" id="PTHR43618:SF4">
    <property type="entry name" value="SHORT CHAIN DEHYDROGENASE_REDUCTASE FAMILY (AFU_ORTHOLOGUE AFUA_7G04540)"/>
    <property type="match status" value="1"/>
</dbReference>
<evidence type="ECO:0000313" key="6">
    <source>
        <dbReference type="Proteomes" id="UP000293360"/>
    </source>
</evidence>
<organism evidence="5 6">
    <name type="scientific">Monosporascus ibericus</name>
    <dbReference type="NCBI Taxonomy" id="155417"/>
    <lineage>
        <taxon>Eukaryota</taxon>
        <taxon>Fungi</taxon>
        <taxon>Dikarya</taxon>
        <taxon>Ascomycota</taxon>
        <taxon>Pezizomycotina</taxon>
        <taxon>Sordariomycetes</taxon>
        <taxon>Xylariomycetidae</taxon>
        <taxon>Xylariales</taxon>
        <taxon>Xylariales incertae sedis</taxon>
        <taxon>Monosporascus</taxon>
    </lineage>
</organism>
<comment type="similarity">
    <text evidence="1 4">Belongs to the short-chain dehydrogenases/reductases (SDR) family.</text>
</comment>
<evidence type="ECO:0000256" key="4">
    <source>
        <dbReference type="RuleBase" id="RU000363"/>
    </source>
</evidence>
<dbReference type="PRINTS" id="PR00081">
    <property type="entry name" value="GDHRDH"/>
</dbReference>
<evidence type="ECO:0000313" key="5">
    <source>
        <dbReference type="EMBL" id="RYP03281.1"/>
    </source>
</evidence>
<comment type="caution">
    <text evidence="5">The sequence shown here is derived from an EMBL/GenBank/DDBJ whole genome shotgun (WGS) entry which is preliminary data.</text>
</comment>
<reference evidence="5 6" key="1">
    <citation type="submission" date="2018-06" db="EMBL/GenBank/DDBJ databases">
        <title>Complete Genomes of Monosporascus.</title>
        <authorList>
            <person name="Robinson A.J."/>
            <person name="Natvig D.O."/>
        </authorList>
    </citation>
    <scope>NUCLEOTIDE SEQUENCE [LARGE SCALE GENOMIC DNA]</scope>
    <source>
        <strain evidence="5 6">CBS 110550</strain>
    </source>
</reference>
<accession>A0A4Q4T9J7</accession>
<dbReference type="SUPFAM" id="SSF51735">
    <property type="entry name" value="NAD(P)-binding Rossmann-fold domains"/>
    <property type="match status" value="1"/>
</dbReference>
<evidence type="ECO:0000256" key="3">
    <source>
        <dbReference type="ARBA" id="ARBA00023002"/>
    </source>
</evidence>
<dbReference type="AlphaFoldDB" id="A0A4Q4T9J7"/>
<dbReference type="PRINTS" id="PR00080">
    <property type="entry name" value="SDRFAMILY"/>
</dbReference>
<dbReference type="InterPro" id="IPR020904">
    <property type="entry name" value="Sc_DH/Rdtase_CS"/>
</dbReference>
<dbReference type="PANTHER" id="PTHR43618">
    <property type="entry name" value="7-ALPHA-HYDROXYSTEROID DEHYDROGENASE"/>
    <property type="match status" value="1"/>
</dbReference>
<dbReference type="OrthoDB" id="3819888at2759"/>
<keyword evidence="6" id="KW-1185">Reference proteome</keyword>
<name>A0A4Q4T9J7_9PEZI</name>
<dbReference type="Gene3D" id="3.40.50.720">
    <property type="entry name" value="NAD(P)-binding Rossmann-like Domain"/>
    <property type="match status" value="1"/>
</dbReference>
<sequence>MSDHQRAHLVSCLQIKVPLARPARLLLWAANSLSAGSLLAVKDWVVVVTGGVYAQALAANGAKVYITGRRLEVLETTARIHGAPEKLGPQGGSIIPIVMDVTSKDSIKGVVDHITQTEGYVNLLVDNAGVWTTKPDAGPEDGPEKFGNAMFAESIDAWQKAFLRLLGKSISSTTGKMGSVINTTSNSGLLRMSEGSQLAYNISKGASVHMTRQLAFDFGRQNIKVRVNGIAPG</sequence>
<dbReference type="GO" id="GO:0016491">
    <property type="term" value="F:oxidoreductase activity"/>
    <property type="evidence" value="ECO:0007669"/>
    <property type="project" value="UniProtKB-KW"/>
</dbReference>
<evidence type="ECO:0000256" key="2">
    <source>
        <dbReference type="ARBA" id="ARBA00022857"/>
    </source>
</evidence>
<dbReference type="EMBL" id="QJNU01000272">
    <property type="protein sequence ID" value="RYP03281.1"/>
    <property type="molecule type" value="Genomic_DNA"/>
</dbReference>
<gene>
    <name evidence="5" type="ORF">DL764_005243</name>
</gene>
<dbReference type="InterPro" id="IPR052178">
    <property type="entry name" value="Sec_Metab_Biosynth_SDR"/>
</dbReference>